<feature type="region of interest" description="Disordered" evidence="2">
    <location>
        <begin position="146"/>
        <end position="180"/>
    </location>
</feature>
<evidence type="ECO:0000256" key="2">
    <source>
        <dbReference type="SAM" id="MobiDB-lite"/>
    </source>
</evidence>
<dbReference type="Gene3D" id="4.10.60.10">
    <property type="entry name" value="Zinc finger, CCHC-type"/>
    <property type="match status" value="1"/>
</dbReference>
<reference evidence="4" key="1">
    <citation type="submission" date="2019-12" db="EMBL/GenBank/DDBJ databases">
        <authorList>
            <person name="Scholes J."/>
        </authorList>
    </citation>
    <scope>NUCLEOTIDE SEQUENCE</scope>
</reference>
<keyword evidence="1" id="KW-0479">Metal-binding</keyword>
<keyword evidence="1" id="KW-0862">Zinc</keyword>
<accession>A0A9N7RGV6</accession>
<dbReference type="Proteomes" id="UP001153555">
    <property type="component" value="Unassembled WGS sequence"/>
</dbReference>
<feature type="domain" description="CCHC-type" evidence="3">
    <location>
        <begin position="207"/>
        <end position="222"/>
    </location>
</feature>
<dbReference type="OrthoDB" id="3863715at2759"/>
<dbReference type="Pfam" id="PF00098">
    <property type="entry name" value="zf-CCHC"/>
    <property type="match status" value="1"/>
</dbReference>
<comment type="caution">
    <text evidence="4">The sequence shown here is derived from an EMBL/GenBank/DDBJ whole genome shotgun (WGS) entry which is preliminary data.</text>
</comment>
<keyword evidence="1" id="KW-0863">Zinc-finger</keyword>
<dbReference type="AlphaFoldDB" id="A0A9N7RGV6"/>
<dbReference type="PROSITE" id="PS50158">
    <property type="entry name" value="ZF_CCHC"/>
    <property type="match status" value="1"/>
</dbReference>
<evidence type="ECO:0000259" key="3">
    <source>
        <dbReference type="PROSITE" id="PS50158"/>
    </source>
</evidence>
<evidence type="ECO:0000313" key="4">
    <source>
        <dbReference type="EMBL" id="CAA0829010.1"/>
    </source>
</evidence>
<dbReference type="EMBL" id="CACSLK010027773">
    <property type="protein sequence ID" value="CAA0829010.1"/>
    <property type="molecule type" value="Genomic_DNA"/>
</dbReference>
<organism evidence="4 5">
    <name type="scientific">Striga hermonthica</name>
    <name type="common">Purple witchweed</name>
    <name type="synonym">Buchnera hermonthica</name>
    <dbReference type="NCBI Taxonomy" id="68872"/>
    <lineage>
        <taxon>Eukaryota</taxon>
        <taxon>Viridiplantae</taxon>
        <taxon>Streptophyta</taxon>
        <taxon>Embryophyta</taxon>
        <taxon>Tracheophyta</taxon>
        <taxon>Spermatophyta</taxon>
        <taxon>Magnoliopsida</taxon>
        <taxon>eudicotyledons</taxon>
        <taxon>Gunneridae</taxon>
        <taxon>Pentapetalae</taxon>
        <taxon>asterids</taxon>
        <taxon>lamiids</taxon>
        <taxon>Lamiales</taxon>
        <taxon>Orobanchaceae</taxon>
        <taxon>Buchnereae</taxon>
        <taxon>Striga</taxon>
    </lineage>
</organism>
<dbReference type="GO" id="GO:0003676">
    <property type="term" value="F:nucleic acid binding"/>
    <property type="evidence" value="ECO:0007669"/>
    <property type="project" value="InterPro"/>
</dbReference>
<dbReference type="InterPro" id="IPR001878">
    <property type="entry name" value="Znf_CCHC"/>
</dbReference>
<dbReference type="GO" id="GO:0008270">
    <property type="term" value="F:zinc ion binding"/>
    <property type="evidence" value="ECO:0007669"/>
    <property type="project" value="UniProtKB-KW"/>
</dbReference>
<sequence length="246" mass="27809">GKSPSSIVSDESSVRVSPAFTILSEEIFSLSLMSSQYSICAVGKQEPRVNRVQPLSSKFLVLSVRFTTELPERNVINELHRYLHTHTDQKKTFRFRHGLCPDLCYTLTVHVVLPYSEIVRRATELEVFINAQRAAVPSLRPTPAIQPANVVKPTSSLGKRKADLCQDQKKKKHGAPDRRDIPPAVHLRCANCGRTHAGQCWFPHKVCFNCQRSGHFLSVCPSPRRQSYQKQPPQQQQQQLPPPPQQ</sequence>
<evidence type="ECO:0000256" key="1">
    <source>
        <dbReference type="PROSITE-ProRule" id="PRU00047"/>
    </source>
</evidence>
<keyword evidence="5" id="KW-1185">Reference proteome</keyword>
<name>A0A9N7RGV6_STRHE</name>
<feature type="compositionally biased region" description="Basic and acidic residues" evidence="2">
    <location>
        <begin position="160"/>
        <end position="180"/>
    </location>
</feature>
<feature type="non-terminal residue" evidence="4">
    <location>
        <position position="246"/>
    </location>
</feature>
<feature type="non-terminal residue" evidence="4">
    <location>
        <position position="1"/>
    </location>
</feature>
<gene>
    <name evidence="4" type="ORF">SHERM_24602</name>
</gene>
<feature type="region of interest" description="Disordered" evidence="2">
    <location>
        <begin position="222"/>
        <end position="246"/>
    </location>
</feature>
<evidence type="ECO:0000313" key="5">
    <source>
        <dbReference type="Proteomes" id="UP001153555"/>
    </source>
</evidence>
<proteinExistence type="predicted"/>
<protein>
    <recommendedName>
        <fullName evidence="3">CCHC-type domain-containing protein</fullName>
    </recommendedName>
</protein>
<feature type="compositionally biased region" description="Low complexity" evidence="2">
    <location>
        <begin position="222"/>
        <end position="239"/>
    </location>
</feature>